<reference evidence="9 10" key="2">
    <citation type="journal article" date="2013" name="PLoS ONE">
        <title>Whole genome mapping and re-organization of the nuclear and mitochondrial genomes of Babesia microti isolates.</title>
        <authorList>
            <person name="Cornillot E."/>
            <person name="Dassouli A."/>
            <person name="Garg A."/>
            <person name="Pachikara N."/>
            <person name="Randazzo S."/>
            <person name="Depoix D."/>
            <person name="Carcy B."/>
            <person name="Delbecq S."/>
            <person name="Frutos R."/>
            <person name="Silva J.C."/>
            <person name="Sutton R."/>
            <person name="Krause P.J."/>
            <person name="Mamoun C.B."/>
        </authorList>
    </citation>
    <scope>NUCLEOTIDE SEQUENCE [LARGE SCALE GENOMIC DNA]</scope>
    <source>
        <strain evidence="9 10">RI</strain>
    </source>
</reference>
<dbReference type="PANTHER" id="PTHR11377">
    <property type="entry name" value="N-MYRISTOYL TRANSFERASE"/>
    <property type="match status" value="1"/>
</dbReference>
<keyword evidence="4 5" id="KW-0012">Acyltransferase</keyword>
<feature type="domain" description="Glycylpeptide N-tetradecanoyltransferase N-terminal" evidence="7">
    <location>
        <begin position="92"/>
        <end position="250"/>
    </location>
</feature>
<dbReference type="EMBL" id="FO082871">
    <property type="protein sequence ID" value="SIO73350.1"/>
    <property type="molecule type" value="Genomic_DNA"/>
</dbReference>
<evidence type="ECO:0000259" key="7">
    <source>
        <dbReference type="Pfam" id="PF01233"/>
    </source>
</evidence>
<dbReference type="Pfam" id="PF02799">
    <property type="entry name" value="NMT_C"/>
    <property type="match status" value="1"/>
</dbReference>
<comment type="catalytic activity">
    <reaction evidence="5">
        <text>N-terminal glycyl-[protein] + tetradecanoyl-CoA = N-tetradecanoylglycyl-[protein] + CoA + H(+)</text>
        <dbReference type="Rhea" id="RHEA:15521"/>
        <dbReference type="Rhea" id="RHEA-COMP:12666"/>
        <dbReference type="Rhea" id="RHEA-COMP:12667"/>
        <dbReference type="ChEBI" id="CHEBI:15378"/>
        <dbReference type="ChEBI" id="CHEBI:57287"/>
        <dbReference type="ChEBI" id="CHEBI:57385"/>
        <dbReference type="ChEBI" id="CHEBI:64723"/>
        <dbReference type="ChEBI" id="CHEBI:133050"/>
        <dbReference type="EC" id="2.3.1.97"/>
    </reaction>
</comment>
<dbReference type="SUPFAM" id="SSF55729">
    <property type="entry name" value="Acyl-CoA N-acyltransferases (Nat)"/>
    <property type="match status" value="2"/>
</dbReference>
<reference evidence="9 10" key="3">
    <citation type="journal article" date="2016" name="Sci. Rep.">
        <title>Genome-wide diversity and gene expression profiling of Babesia microti isolates identify polymorphic genes that mediate host-pathogen interactions.</title>
        <authorList>
            <person name="Silva J.C."/>
            <person name="Cornillot E."/>
            <person name="McCracken C."/>
            <person name="Usmani-Brown S."/>
            <person name="Dwivedi A."/>
            <person name="Ifeonu O.O."/>
            <person name="Crabtree J."/>
            <person name="Gotia H.T."/>
            <person name="Virji A.Z."/>
            <person name="Reynes C."/>
            <person name="Colinge J."/>
            <person name="Kumar V."/>
            <person name="Lawres L."/>
            <person name="Pazzi J.E."/>
            <person name="Pablo J.V."/>
            <person name="Hung C."/>
            <person name="Brancato J."/>
            <person name="Kumari P."/>
            <person name="Orvis J."/>
            <person name="Tretina K."/>
            <person name="Chibucos M."/>
            <person name="Ott S."/>
            <person name="Sadzewicz L."/>
            <person name="Sengamalay N."/>
            <person name="Shetty A.C."/>
            <person name="Su Q."/>
            <person name="Tallon L."/>
            <person name="Fraser C.M."/>
            <person name="Frutos R."/>
            <person name="Molina D.M."/>
            <person name="Krause P.J."/>
            <person name="Ben Mamoun C."/>
        </authorList>
    </citation>
    <scope>NUCLEOTIDE SEQUENCE [LARGE SCALE GENOMIC DNA]</scope>
    <source>
        <strain evidence="9 10">RI</strain>
    </source>
</reference>
<proteinExistence type="inferred from homology"/>
<accession>A0A1N6LWU4</accession>
<dbReference type="FunFam" id="3.40.630.170:FF:000003">
    <property type="entry name" value="Glycylpeptide N-tetradecanoyltransferase"/>
    <property type="match status" value="1"/>
</dbReference>
<dbReference type="Proteomes" id="UP000002899">
    <property type="component" value="Chromosome I"/>
</dbReference>
<evidence type="ECO:0000256" key="3">
    <source>
        <dbReference type="ARBA" id="ARBA00022679"/>
    </source>
</evidence>
<dbReference type="OrthoDB" id="60315at2759"/>
<dbReference type="PROSITE" id="PS00976">
    <property type="entry name" value="NMT_2"/>
    <property type="match status" value="1"/>
</dbReference>
<evidence type="ECO:0000256" key="1">
    <source>
        <dbReference type="ARBA" id="ARBA00009469"/>
    </source>
</evidence>
<dbReference type="GO" id="GO:0005737">
    <property type="term" value="C:cytoplasm"/>
    <property type="evidence" value="ECO:0007669"/>
    <property type="project" value="TreeGrafter"/>
</dbReference>
<dbReference type="InterPro" id="IPR022676">
    <property type="entry name" value="NMT_N"/>
</dbReference>
<dbReference type="GO" id="GO:0004379">
    <property type="term" value="F:glycylpeptide N-tetradecanoyltransferase activity"/>
    <property type="evidence" value="ECO:0007669"/>
    <property type="project" value="UniProtKB-EC"/>
</dbReference>
<dbReference type="InterPro" id="IPR022677">
    <property type="entry name" value="NMT_C"/>
</dbReference>
<dbReference type="PROSITE" id="PS00975">
    <property type="entry name" value="NMT_1"/>
    <property type="match status" value="1"/>
</dbReference>
<dbReference type="AlphaFoldDB" id="A0A1N6LWU4"/>
<dbReference type="InterPro" id="IPR022678">
    <property type="entry name" value="NMT_CS"/>
</dbReference>
<dbReference type="InterPro" id="IPR016181">
    <property type="entry name" value="Acyl_CoA_acyltransferase"/>
</dbReference>
<gene>
    <name evidence="9" type="ORF">BMR1_01G02050</name>
</gene>
<reference evidence="9 10" key="1">
    <citation type="journal article" date="2012" name="Nucleic Acids Res.">
        <title>Sequencing of the smallest Apicomplexan genome from the human pathogen Babesia microti.</title>
        <authorList>
            <person name="Cornillot E."/>
            <person name="Hadj-Kaddour K."/>
            <person name="Dassouli A."/>
            <person name="Noel B."/>
            <person name="Ranwez V."/>
            <person name="Vacherie B."/>
            <person name="Augagneur Y."/>
            <person name="Bres V."/>
            <person name="Duclos A."/>
            <person name="Randazzo S."/>
            <person name="Carcy B."/>
            <person name="Debierre-Grockiego F."/>
            <person name="Delbecq S."/>
            <person name="Moubri-Menage K."/>
            <person name="Shams-Eldin H."/>
            <person name="Usmani-Brown S."/>
            <person name="Bringaud F."/>
            <person name="Wincker P."/>
            <person name="Vivares C.P."/>
            <person name="Schwarz R.T."/>
            <person name="Schetters T.P."/>
            <person name="Krause P.J."/>
            <person name="Gorenflot A."/>
            <person name="Berry V."/>
            <person name="Barbe V."/>
            <person name="Ben Mamoun C."/>
        </authorList>
    </citation>
    <scope>NUCLEOTIDE SEQUENCE [LARGE SCALE GENOMIC DNA]</scope>
    <source>
        <strain evidence="9 10">RI</strain>
    </source>
</reference>
<dbReference type="InterPro" id="IPR000903">
    <property type="entry name" value="NMT"/>
</dbReference>
<dbReference type="KEGG" id="bmic:BMR1_01G02050"/>
<keyword evidence="3 5" id="KW-0808">Transferase</keyword>
<comment type="function">
    <text evidence="5">Adds a myristoyl group to the N-terminal glycine residue of certain cellular proteins.</text>
</comment>
<dbReference type="PANTHER" id="PTHR11377:SF5">
    <property type="entry name" value="GLYCYLPEPTIDE N-TETRADECANOYLTRANSFERASE"/>
    <property type="match status" value="1"/>
</dbReference>
<evidence type="ECO:0000256" key="5">
    <source>
        <dbReference type="RuleBase" id="RU000586"/>
    </source>
</evidence>
<dbReference type="RefSeq" id="XP_021337452.1">
    <property type="nucleotide sequence ID" value="XM_021482856.1"/>
</dbReference>
<evidence type="ECO:0000313" key="9">
    <source>
        <dbReference type="EMBL" id="SIO73350.1"/>
    </source>
</evidence>
<evidence type="ECO:0000256" key="2">
    <source>
        <dbReference type="ARBA" id="ARBA00012923"/>
    </source>
</evidence>
<name>A0A1N6LWU4_BABMR</name>
<evidence type="ECO:0000313" key="10">
    <source>
        <dbReference type="Proteomes" id="UP000002899"/>
    </source>
</evidence>
<evidence type="ECO:0000256" key="4">
    <source>
        <dbReference type="ARBA" id="ARBA00023315"/>
    </source>
</evidence>
<dbReference type="Gene3D" id="3.40.630.170">
    <property type="match status" value="1"/>
</dbReference>
<dbReference type="EC" id="2.3.1.97" evidence="2 5"/>
<sequence length="450" mass="52095">MEMSSSNGDDRPVSELNDSINDLMLKLSLQSGEPKGSTEFANSADKLSRKGLKTLSEGNIAKLFGNTNHKFWNTQPVTQPDQKLTENDFGPISDIDTVDKVRSDPYPLPSGFKWVVCDIHQESDRLQIYELLRDHYVEDMEKLFRFNYSQEFIKWAIAPKGYIKDWHIGVKIESTDKLIGFISAIPCKLSLSGTLINAAEVNFLCVHKKLRSKRLAPVLIKEITRRVNLKAIWQAIYTAGVIIPTPIATCRYWHRPLDIRKLVQVGFSGLGNRMTMSMAIRIYKLPEEVPKYFRPMQKKDVPQIHKLLCNYLQKFKIYTVWTQEEISHWFLPQKDVIYAYVKETDGKITDFTSFYNLPSSVIKSDKHKILNIAYSYYHVANTIPFENLINDTLIIAKSMNYDVFNMIDLMDNRKVFEKLKFGQGDGDLHFYLYNWKFPPIKPHEVGIVLM</sequence>
<dbReference type="GeneID" id="24423482"/>
<evidence type="ECO:0000259" key="8">
    <source>
        <dbReference type="Pfam" id="PF02799"/>
    </source>
</evidence>
<dbReference type="PIRSF" id="PIRSF015892">
    <property type="entry name" value="N-myristl_transf"/>
    <property type="match status" value="1"/>
</dbReference>
<keyword evidence="10" id="KW-1185">Reference proteome</keyword>
<dbReference type="VEuPathDB" id="PiroplasmaDB:BMR1_01G02050"/>
<organism evidence="9 10">
    <name type="scientific">Babesia microti (strain RI)</name>
    <dbReference type="NCBI Taxonomy" id="1133968"/>
    <lineage>
        <taxon>Eukaryota</taxon>
        <taxon>Sar</taxon>
        <taxon>Alveolata</taxon>
        <taxon>Apicomplexa</taxon>
        <taxon>Aconoidasida</taxon>
        <taxon>Piroplasmida</taxon>
        <taxon>Babesiidae</taxon>
        <taxon>Babesia</taxon>
    </lineage>
</organism>
<protein>
    <recommendedName>
        <fullName evidence="2 5">Glycylpeptide N-tetradecanoyltransferase</fullName>
        <ecNumber evidence="2 5">2.3.1.97</ecNumber>
    </recommendedName>
</protein>
<dbReference type="Pfam" id="PF01233">
    <property type="entry name" value="NMT"/>
    <property type="match status" value="1"/>
</dbReference>
<evidence type="ECO:0000256" key="6">
    <source>
        <dbReference type="RuleBase" id="RU004178"/>
    </source>
</evidence>
<comment type="similarity">
    <text evidence="1 6">Belongs to the NMT family.</text>
</comment>
<feature type="domain" description="Glycylpeptide N-tetradecanoyltransferase C-terminal" evidence="8">
    <location>
        <begin position="265"/>
        <end position="441"/>
    </location>
</feature>